<organism evidence="1 2">
    <name type="scientific">Romanomermis culicivorax</name>
    <name type="common">Nematode worm</name>
    <dbReference type="NCBI Taxonomy" id="13658"/>
    <lineage>
        <taxon>Eukaryota</taxon>
        <taxon>Metazoa</taxon>
        <taxon>Ecdysozoa</taxon>
        <taxon>Nematoda</taxon>
        <taxon>Enoplea</taxon>
        <taxon>Dorylaimia</taxon>
        <taxon>Mermithida</taxon>
        <taxon>Mermithoidea</taxon>
        <taxon>Mermithidae</taxon>
        <taxon>Romanomermis</taxon>
    </lineage>
</organism>
<dbReference type="AlphaFoldDB" id="A0A915I057"/>
<dbReference type="Proteomes" id="UP000887565">
    <property type="component" value="Unplaced"/>
</dbReference>
<proteinExistence type="predicted"/>
<reference evidence="2" key="1">
    <citation type="submission" date="2022-11" db="UniProtKB">
        <authorList>
            <consortium name="WormBaseParasite"/>
        </authorList>
    </citation>
    <scope>IDENTIFICATION</scope>
</reference>
<keyword evidence="1" id="KW-1185">Reference proteome</keyword>
<dbReference type="WBParaSite" id="nRc.2.0.1.t07505-RA">
    <property type="protein sequence ID" value="nRc.2.0.1.t07505-RA"/>
    <property type="gene ID" value="nRc.2.0.1.g07505"/>
</dbReference>
<name>A0A915I057_ROMCU</name>
<protein>
    <submittedName>
        <fullName evidence="2">Uncharacterized protein</fullName>
    </submittedName>
</protein>
<evidence type="ECO:0000313" key="2">
    <source>
        <dbReference type="WBParaSite" id="nRc.2.0.1.t07505-RA"/>
    </source>
</evidence>
<evidence type="ECO:0000313" key="1">
    <source>
        <dbReference type="Proteomes" id="UP000887565"/>
    </source>
</evidence>
<sequence>MELGTKDGAVGWDGISLGNSSTASSNFRFLGIVLSKEASRMTYQLSVVNFYSMSTSTKCRPDEHCF</sequence>
<accession>A0A915I057</accession>